<accession>A0A256GDW0</accession>
<sequence length="101" mass="11509">MTAGYKDFVDQNVRLIILKALAMETNASLNDSLLERELEVFGYKRTREYLRNQMRWLETEAGAVRISTAGTALIATLTRTGRDHVERRIVLEGVQRPGDVE</sequence>
<gene>
    <name evidence="1" type="ORF">CEV34_2755</name>
</gene>
<dbReference type="Proteomes" id="UP000216188">
    <property type="component" value="Unassembled WGS sequence"/>
</dbReference>
<evidence type="ECO:0000313" key="2">
    <source>
        <dbReference type="Proteomes" id="UP000216188"/>
    </source>
</evidence>
<name>A0A256GDW0_9HYPH</name>
<dbReference type="RefSeq" id="WP_094543747.1">
    <property type="nucleotide sequence ID" value="NZ_JBHEEM010000017.1"/>
</dbReference>
<dbReference type="EMBL" id="NNRM01000022">
    <property type="protein sequence ID" value="OYR25120.1"/>
    <property type="molecule type" value="Genomic_DNA"/>
</dbReference>
<dbReference type="AlphaFoldDB" id="A0A256GDW0"/>
<keyword evidence="2" id="KW-1185">Reference proteome</keyword>
<proteinExistence type="predicted"/>
<comment type="caution">
    <text evidence="1">The sequence shown here is derived from an EMBL/GenBank/DDBJ whole genome shotgun (WGS) entry which is preliminary data.</text>
</comment>
<evidence type="ECO:0000313" key="1">
    <source>
        <dbReference type="EMBL" id="OYR25120.1"/>
    </source>
</evidence>
<reference evidence="1 2" key="1">
    <citation type="submission" date="2017-07" db="EMBL/GenBank/DDBJ databases">
        <title>Phylogenetic study on the rhizospheric bacterium Ochrobactrum sp. A44.</title>
        <authorList>
            <person name="Krzyzanowska D.M."/>
            <person name="Ossowicki A."/>
            <person name="Rajewska M."/>
            <person name="Maciag T."/>
            <person name="Kaczynski Z."/>
            <person name="Czerwicka M."/>
            <person name="Jafra S."/>
        </authorList>
    </citation>
    <scope>NUCLEOTIDE SEQUENCE [LARGE SCALE GENOMIC DNA]</scope>
    <source>
        <strain evidence="1 2">CCUG 30717</strain>
    </source>
</reference>
<organism evidence="1 2">
    <name type="scientific">Brucella pseudogrignonensis</name>
    <dbReference type="NCBI Taxonomy" id="419475"/>
    <lineage>
        <taxon>Bacteria</taxon>
        <taxon>Pseudomonadati</taxon>
        <taxon>Pseudomonadota</taxon>
        <taxon>Alphaproteobacteria</taxon>
        <taxon>Hyphomicrobiales</taxon>
        <taxon>Brucellaceae</taxon>
        <taxon>Brucella/Ochrobactrum group</taxon>
        <taxon>Brucella</taxon>
    </lineage>
</organism>
<protein>
    <submittedName>
        <fullName evidence="1">Putative bacteriophage protein GP26</fullName>
    </submittedName>
</protein>